<dbReference type="Proteomes" id="UP000724874">
    <property type="component" value="Unassembled WGS sequence"/>
</dbReference>
<gene>
    <name evidence="1" type="ORF">CPB84DRAFT_282071</name>
</gene>
<sequence length="136" mass="15179">MFDERGVSMHYAENGRVPKVTWTLSDASTTLPGLPIAFHDPAGHVIYTSSPVAHCHKEWSERLGAVEYIMDVWSQKELRVLLALSDLGFKLGMGLSQKFEPSLKTIIRVFEEPLLENIYSREIRKAAAAFAANFGA</sequence>
<proteinExistence type="predicted"/>
<keyword evidence="2" id="KW-1185">Reference proteome</keyword>
<protein>
    <submittedName>
        <fullName evidence="1">Uncharacterized protein</fullName>
    </submittedName>
</protein>
<reference evidence="1" key="1">
    <citation type="submission" date="2020-11" db="EMBL/GenBank/DDBJ databases">
        <authorList>
            <consortium name="DOE Joint Genome Institute"/>
            <person name="Ahrendt S."/>
            <person name="Riley R."/>
            <person name="Andreopoulos W."/>
            <person name="LaButti K."/>
            <person name="Pangilinan J."/>
            <person name="Ruiz-duenas F.J."/>
            <person name="Barrasa J.M."/>
            <person name="Sanchez-Garcia M."/>
            <person name="Camarero S."/>
            <person name="Miyauchi S."/>
            <person name="Serrano A."/>
            <person name="Linde D."/>
            <person name="Babiker R."/>
            <person name="Drula E."/>
            <person name="Ayuso-Fernandez I."/>
            <person name="Pacheco R."/>
            <person name="Padilla G."/>
            <person name="Ferreira P."/>
            <person name="Barriuso J."/>
            <person name="Kellner H."/>
            <person name="Castanera R."/>
            <person name="Alfaro M."/>
            <person name="Ramirez L."/>
            <person name="Pisabarro A.G."/>
            <person name="Kuo A."/>
            <person name="Tritt A."/>
            <person name="Lipzen A."/>
            <person name="He G."/>
            <person name="Yan M."/>
            <person name="Ng V."/>
            <person name="Cullen D."/>
            <person name="Martin F."/>
            <person name="Rosso M.-N."/>
            <person name="Henrissat B."/>
            <person name="Hibbett D."/>
            <person name="Martinez A.T."/>
            <person name="Grigoriev I.V."/>
        </authorList>
    </citation>
    <scope>NUCLEOTIDE SEQUENCE</scope>
    <source>
        <strain evidence="1">AH 44721</strain>
    </source>
</reference>
<evidence type="ECO:0000313" key="1">
    <source>
        <dbReference type="EMBL" id="KAF8880230.1"/>
    </source>
</evidence>
<dbReference type="AlphaFoldDB" id="A0A9P5NCC9"/>
<accession>A0A9P5NCC9</accession>
<comment type="caution">
    <text evidence="1">The sequence shown here is derived from an EMBL/GenBank/DDBJ whole genome shotgun (WGS) entry which is preliminary data.</text>
</comment>
<dbReference type="OrthoDB" id="19861at2759"/>
<name>A0A9P5NCC9_GYMJU</name>
<organism evidence="1 2">
    <name type="scientific">Gymnopilus junonius</name>
    <name type="common">Spectacular rustgill mushroom</name>
    <name type="synonym">Gymnopilus spectabilis subsp. junonius</name>
    <dbReference type="NCBI Taxonomy" id="109634"/>
    <lineage>
        <taxon>Eukaryota</taxon>
        <taxon>Fungi</taxon>
        <taxon>Dikarya</taxon>
        <taxon>Basidiomycota</taxon>
        <taxon>Agaricomycotina</taxon>
        <taxon>Agaricomycetes</taxon>
        <taxon>Agaricomycetidae</taxon>
        <taxon>Agaricales</taxon>
        <taxon>Agaricineae</taxon>
        <taxon>Hymenogastraceae</taxon>
        <taxon>Gymnopilus</taxon>
    </lineage>
</organism>
<evidence type="ECO:0000313" key="2">
    <source>
        <dbReference type="Proteomes" id="UP000724874"/>
    </source>
</evidence>
<dbReference type="EMBL" id="JADNYJ010000142">
    <property type="protein sequence ID" value="KAF8880230.1"/>
    <property type="molecule type" value="Genomic_DNA"/>
</dbReference>